<name>A0ABW3TMN0_9MICO</name>
<sequence>MPSANSPATPGPVFYIGRAILRPLLWLLFRPRVTGREWFPATGPVLMVSNHQSMLDTVLLPSFAPRRVQFLAKASLFRGAIGGWFFRGIGAVPVDRGSAAAGQLALEAGRDVLAAGGVFTVFPEGSRSRDGRLYRGRGGAAWLALATGATVVPVGIVGSNRKLRDPSTGRRQRVGIHFGPPLDLSDLAALPAGRARRETTERMMLAIQALSGQQLAETFAEVDADA</sequence>
<dbReference type="SUPFAM" id="SSF69593">
    <property type="entry name" value="Glycerol-3-phosphate (1)-acyltransferase"/>
    <property type="match status" value="1"/>
</dbReference>
<dbReference type="GO" id="GO:0016746">
    <property type="term" value="F:acyltransferase activity"/>
    <property type="evidence" value="ECO:0007669"/>
    <property type="project" value="UniProtKB-KW"/>
</dbReference>
<keyword evidence="3" id="KW-0812">Transmembrane</keyword>
<gene>
    <name evidence="5" type="ORF">ACFQ3U_07395</name>
</gene>
<protein>
    <submittedName>
        <fullName evidence="5">Lysophospholipid acyltransferase family protein</fullName>
    </submittedName>
</protein>
<evidence type="ECO:0000259" key="4">
    <source>
        <dbReference type="SMART" id="SM00563"/>
    </source>
</evidence>
<feature type="domain" description="Phospholipid/glycerol acyltransferase" evidence="4">
    <location>
        <begin position="45"/>
        <end position="159"/>
    </location>
</feature>
<evidence type="ECO:0000256" key="3">
    <source>
        <dbReference type="SAM" id="Phobius"/>
    </source>
</evidence>
<keyword evidence="3" id="KW-0472">Membrane</keyword>
<evidence type="ECO:0000256" key="1">
    <source>
        <dbReference type="ARBA" id="ARBA00022679"/>
    </source>
</evidence>
<dbReference type="CDD" id="cd07989">
    <property type="entry name" value="LPLAT_AGPAT-like"/>
    <property type="match status" value="1"/>
</dbReference>
<dbReference type="InterPro" id="IPR002123">
    <property type="entry name" value="Plipid/glycerol_acylTrfase"/>
</dbReference>
<keyword evidence="6" id="KW-1185">Reference proteome</keyword>
<feature type="transmembrane region" description="Helical" evidence="3">
    <location>
        <begin position="139"/>
        <end position="158"/>
    </location>
</feature>
<proteinExistence type="predicted"/>
<dbReference type="RefSeq" id="WP_343957702.1">
    <property type="nucleotide sequence ID" value="NZ_BAAAKZ010000002.1"/>
</dbReference>
<dbReference type="PANTHER" id="PTHR10434:SF11">
    <property type="entry name" value="1-ACYL-SN-GLYCEROL-3-PHOSPHATE ACYLTRANSFERASE"/>
    <property type="match status" value="1"/>
</dbReference>
<keyword evidence="2 5" id="KW-0012">Acyltransferase</keyword>
<evidence type="ECO:0000313" key="5">
    <source>
        <dbReference type="EMBL" id="MFD1201712.1"/>
    </source>
</evidence>
<dbReference type="Pfam" id="PF01553">
    <property type="entry name" value="Acyltransferase"/>
    <property type="match status" value="1"/>
</dbReference>
<keyword evidence="1" id="KW-0808">Transferase</keyword>
<dbReference type="EMBL" id="JBHTLY010000002">
    <property type="protein sequence ID" value="MFD1201712.1"/>
    <property type="molecule type" value="Genomic_DNA"/>
</dbReference>
<reference evidence="6" key="1">
    <citation type="journal article" date="2019" name="Int. J. Syst. Evol. Microbiol.">
        <title>The Global Catalogue of Microorganisms (GCM) 10K type strain sequencing project: providing services to taxonomists for standard genome sequencing and annotation.</title>
        <authorList>
            <consortium name="The Broad Institute Genomics Platform"/>
            <consortium name="The Broad Institute Genome Sequencing Center for Infectious Disease"/>
            <person name="Wu L."/>
            <person name="Ma J."/>
        </authorList>
    </citation>
    <scope>NUCLEOTIDE SEQUENCE [LARGE SCALE GENOMIC DNA]</scope>
    <source>
        <strain evidence="6">CCUG 50213</strain>
    </source>
</reference>
<dbReference type="SMART" id="SM00563">
    <property type="entry name" value="PlsC"/>
    <property type="match status" value="1"/>
</dbReference>
<dbReference type="PANTHER" id="PTHR10434">
    <property type="entry name" value="1-ACYL-SN-GLYCEROL-3-PHOSPHATE ACYLTRANSFERASE"/>
    <property type="match status" value="1"/>
</dbReference>
<keyword evidence="3" id="KW-1133">Transmembrane helix</keyword>
<organism evidence="5 6">
    <name type="scientific">Leucobacter albus</name>
    <dbReference type="NCBI Taxonomy" id="272210"/>
    <lineage>
        <taxon>Bacteria</taxon>
        <taxon>Bacillati</taxon>
        <taxon>Actinomycetota</taxon>
        <taxon>Actinomycetes</taxon>
        <taxon>Micrococcales</taxon>
        <taxon>Microbacteriaceae</taxon>
        <taxon>Leucobacter</taxon>
    </lineage>
</organism>
<evidence type="ECO:0000256" key="2">
    <source>
        <dbReference type="ARBA" id="ARBA00023315"/>
    </source>
</evidence>
<evidence type="ECO:0000313" key="6">
    <source>
        <dbReference type="Proteomes" id="UP001597181"/>
    </source>
</evidence>
<comment type="caution">
    <text evidence="5">The sequence shown here is derived from an EMBL/GenBank/DDBJ whole genome shotgun (WGS) entry which is preliminary data.</text>
</comment>
<dbReference type="Proteomes" id="UP001597181">
    <property type="component" value="Unassembled WGS sequence"/>
</dbReference>
<accession>A0ABW3TMN0</accession>